<feature type="domain" description="Ubiquitin-like" evidence="3">
    <location>
        <begin position="1"/>
        <end position="59"/>
    </location>
</feature>
<dbReference type="Pfam" id="PF17840">
    <property type="entry name" value="Tugs"/>
    <property type="match status" value="1"/>
</dbReference>
<comment type="subcellular location">
    <subcellularLocation>
        <location evidence="1">Cytoplasm</location>
        <location evidence="1">Cytosol</location>
    </subcellularLocation>
</comment>
<dbReference type="PROSITE" id="PS50053">
    <property type="entry name" value="UBIQUITIN_2"/>
    <property type="match status" value="1"/>
</dbReference>
<dbReference type="GO" id="GO:0006620">
    <property type="term" value="P:post-translational protein targeting to endoplasmic reticulum membrane"/>
    <property type="evidence" value="ECO:0007669"/>
    <property type="project" value="InterPro"/>
</dbReference>
<accession>A0A9P0NIL8</accession>
<dbReference type="GO" id="GO:0071816">
    <property type="term" value="P:tail-anchored membrane protein insertion into ER membrane"/>
    <property type="evidence" value="ECO:0007669"/>
    <property type="project" value="TreeGrafter"/>
</dbReference>
<name>A0A9P0NIL8_APHGO</name>
<dbReference type="GO" id="GO:0071818">
    <property type="term" value="C:BAT3 complex"/>
    <property type="evidence" value="ECO:0007669"/>
    <property type="project" value="TreeGrafter"/>
</dbReference>
<dbReference type="InterPro" id="IPR041421">
    <property type="entry name" value="Ubl4_C_TUGS"/>
</dbReference>
<dbReference type="EMBL" id="OU899035">
    <property type="protein sequence ID" value="CAH1722849.1"/>
    <property type="molecule type" value="Genomic_DNA"/>
</dbReference>
<reference evidence="4" key="1">
    <citation type="submission" date="2022-02" db="EMBL/GenBank/DDBJ databases">
        <authorList>
            <person name="King R."/>
        </authorList>
    </citation>
    <scope>NUCLEOTIDE SEQUENCE</scope>
</reference>
<evidence type="ECO:0000256" key="2">
    <source>
        <dbReference type="ARBA" id="ARBA00022490"/>
    </source>
</evidence>
<evidence type="ECO:0000313" key="4">
    <source>
        <dbReference type="EMBL" id="CAH1722849.1"/>
    </source>
</evidence>
<dbReference type="PANTHER" id="PTHR46555:SF1">
    <property type="entry name" value="UBIQUITIN-LIKE PROTEIN 4A"/>
    <property type="match status" value="1"/>
</dbReference>
<dbReference type="InterPro" id="IPR029071">
    <property type="entry name" value="Ubiquitin-like_domsf"/>
</dbReference>
<dbReference type="InterPro" id="IPR019954">
    <property type="entry name" value="Ubiquitin_CS"/>
</dbReference>
<dbReference type="Proteomes" id="UP001154329">
    <property type="component" value="Chromosome 2"/>
</dbReference>
<dbReference type="SMART" id="SM00213">
    <property type="entry name" value="UBQ"/>
    <property type="match status" value="1"/>
</dbReference>
<dbReference type="Gene3D" id="3.10.20.90">
    <property type="entry name" value="Phosphatidylinositol 3-kinase Catalytic Subunit, Chain A, domain 1"/>
    <property type="match status" value="1"/>
</dbReference>
<dbReference type="PROSITE" id="PS00299">
    <property type="entry name" value="UBIQUITIN_1"/>
    <property type="match status" value="1"/>
</dbReference>
<protein>
    <recommendedName>
        <fullName evidence="3">Ubiquitin-like domain-containing protein</fullName>
    </recommendedName>
</protein>
<keyword evidence="2" id="KW-0963">Cytoplasm</keyword>
<keyword evidence="5" id="KW-1185">Reference proteome</keyword>
<dbReference type="AlphaFoldDB" id="A0A9P0NIL8"/>
<evidence type="ECO:0000259" key="3">
    <source>
        <dbReference type="PROSITE" id="PS50053"/>
    </source>
</evidence>
<dbReference type="SUPFAM" id="SSF54236">
    <property type="entry name" value="Ubiquitin-like"/>
    <property type="match status" value="1"/>
</dbReference>
<dbReference type="GO" id="GO:0051087">
    <property type="term" value="F:protein-folding chaperone binding"/>
    <property type="evidence" value="ECO:0007669"/>
    <property type="project" value="TreeGrafter"/>
</dbReference>
<proteinExistence type="predicted"/>
<organism evidence="4 5">
    <name type="scientific">Aphis gossypii</name>
    <name type="common">Cotton aphid</name>
    <dbReference type="NCBI Taxonomy" id="80765"/>
    <lineage>
        <taxon>Eukaryota</taxon>
        <taxon>Metazoa</taxon>
        <taxon>Ecdysozoa</taxon>
        <taxon>Arthropoda</taxon>
        <taxon>Hexapoda</taxon>
        <taxon>Insecta</taxon>
        <taxon>Pterygota</taxon>
        <taxon>Neoptera</taxon>
        <taxon>Paraneoptera</taxon>
        <taxon>Hemiptera</taxon>
        <taxon>Sternorrhyncha</taxon>
        <taxon>Aphidomorpha</taxon>
        <taxon>Aphidoidea</taxon>
        <taxon>Aphididae</taxon>
        <taxon>Aphidini</taxon>
        <taxon>Aphis</taxon>
        <taxon>Aphis</taxon>
    </lineage>
</organism>
<dbReference type="Pfam" id="PF00240">
    <property type="entry name" value="ubiquitin"/>
    <property type="match status" value="1"/>
</dbReference>
<evidence type="ECO:0000313" key="5">
    <source>
        <dbReference type="Proteomes" id="UP001154329"/>
    </source>
</evidence>
<dbReference type="PANTHER" id="PTHR46555">
    <property type="entry name" value="UBIQUITIN-LIKE PROTEIN 4A"/>
    <property type="match status" value="1"/>
</dbReference>
<dbReference type="InterPro" id="IPR047154">
    <property type="entry name" value="UBL4A-like"/>
</dbReference>
<evidence type="ECO:0000256" key="1">
    <source>
        <dbReference type="ARBA" id="ARBA00004514"/>
    </source>
</evidence>
<gene>
    <name evidence="4" type="ORF">APHIGO_LOCUS4940</name>
</gene>
<sequence length="139" mass="16316">MKINIKILNGQECSFDVQSEMTIAELKNHVFEALKVPVKDQRLLLTGRPLCDEKTLVDYPQIKDGTRLNLIVKQQIIKPDELEEMITKHVREHYSTEDTVKVLKEFMKEFDRSLTQFSLDDYERMAESLLTNNEQQKSQ</sequence>
<dbReference type="OrthoDB" id="417450at2759"/>
<reference evidence="4" key="2">
    <citation type="submission" date="2022-10" db="EMBL/GenBank/DDBJ databases">
        <authorList>
            <consortium name="ENA_rothamsted_submissions"/>
            <consortium name="culmorum"/>
            <person name="King R."/>
        </authorList>
    </citation>
    <scope>NUCLEOTIDE SEQUENCE</scope>
</reference>
<dbReference type="InterPro" id="IPR000626">
    <property type="entry name" value="Ubiquitin-like_dom"/>
</dbReference>